<keyword evidence="3" id="KW-1185">Reference proteome</keyword>
<keyword evidence="1" id="KW-0812">Transmembrane</keyword>
<protein>
    <submittedName>
        <fullName evidence="2">Uncharacterized protein</fullName>
    </submittedName>
</protein>
<proteinExistence type="predicted"/>
<name>A0A220UHV8_9MICO</name>
<keyword evidence="1" id="KW-1133">Transmembrane helix</keyword>
<evidence type="ECO:0000313" key="2">
    <source>
        <dbReference type="EMBL" id="ASK67283.1"/>
    </source>
</evidence>
<reference evidence="2 3" key="1">
    <citation type="submission" date="2017-07" db="EMBL/GenBank/DDBJ databases">
        <title>Brachybacterium sp. VR2415.</title>
        <authorList>
            <person name="Tak E.J."/>
            <person name="Bae J.-W."/>
        </authorList>
    </citation>
    <scope>NUCLEOTIDE SEQUENCE [LARGE SCALE GENOMIC DNA]</scope>
    <source>
        <strain evidence="2 3">VR2415</strain>
        <plasmid evidence="3">unnamed1 sequence</plasmid>
    </source>
</reference>
<dbReference type="AlphaFoldDB" id="A0A220UHV8"/>
<accession>A0A220UHV8</accession>
<dbReference type="KEGG" id="brv:CFK39_15680"/>
<keyword evidence="2" id="KW-0614">Plasmid</keyword>
<keyword evidence="1" id="KW-0472">Membrane</keyword>
<dbReference type="OrthoDB" id="9821217at2"/>
<evidence type="ECO:0000256" key="1">
    <source>
        <dbReference type="SAM" id="Phobius"/>
    </source>
</evidence>
<dbReference type="EMBL" id="CP022317">
    <property type="protein sequence ID" value="ASK67283.1"/>
    <property type="molecule type" value="Genomic_DNA"/>
</dbReference>
<gene>
    <name evidence="2" type="ORF">CFK39_15680</name>
</gene>
<dbReference type="RefSeq" id="WP_089066514.1">
    <property type="nucleotide sequence ID" value="NZ_CP022317.1"/>
</dbReference>
<sequence>MSTNPQRVHLSANPTDTAILISENKAMPPSWAAITRGSAAALIERHHARHDRLQPVARADARLLIPLTIVALAAAGYLYLNGATSLWWFPLVVLGGLFTLTRLPKPLPRELDRQVTEVTQQDEILVRCPVPIALELTKAQHSALRVAEDYDVIDEVLGALIERHQAQIDADQTRRRELAEEIVNDHATEGSRHTENAGS</sequence>
<organism evidence="2 3">
    <name type="scientific">Brachybacterium avium</name>
    <dbReference type="NCBI Taxonomy" id="2017485"/>
    <lineage>
        <taxon>Bacteria</taxon>
        <taxon>Bacillati</taxon>
        <taxon>Actinomycetota</taxon>
        <taxon>Actinomycetes</taxon>
        <taxon>Micrococcales</taxon>
        <taxon>Dermabacteraceae</taxon>
        <taxon>Brachybacterium</taxon>
    </lineage>
</organism>
<feature type="transmembrane region" description="Helical" evidence="1">
    <location>
        <begin position="61"/>
        <end position="80"/>
    </location>
</feature>
<evidence type="ECO:0000313" key="3">
    <source>
        <dbReference type="Proteomes" id="UP000198398"/>
    </source>
</evidence>
<dbReference type="Proteomes" id="UP000198398">
    <property type="component" value="Plasmid unnamed1"/>
</dbReference>
<geneLocation type="plasmid" evidence="3">
    <name>unnamed1 sequence</name>
</geneLocation>